<accession>A0ABX6YHU4</accession>
<gene>
    <name evidence="5" type="ORF">HCR76_16345</name>
</gene>
<dbReference type="SUPFAM" id="SSF46785">
    <property type="entry name" value="Winged helix' DNA-binding domain"/>
    <property type="match status" value="1"/>
</dbReference>
<name>A0ABX6YHU4_9MICO</name>
<dbReference type="PRINTS" id="PR00035">
    <property type="entry name" value="HTHGNTR"/>
</dbReference>
<evidence type="ECO:0000313" key="6">
    <source>
        <dbReference type="Proteomes" id="UP000662814"/>
    </source>
</evidence>
<sequence>MTVHEPRSLKQDLVSTRIRQAIHDGRYGRGSMLPGEVELAQQFDVSRGTVRKALQELSNQNLIETRSGVGSFVMFDDHEFSDSTSWGQPLVGSDVTIESKVLRMERIVDHELAATVGLASVDFLALDRTRHVVDGKAVSLERSKVPAVGALARTPEDGLVDGSLASTMAAAGLVPARIEQWIGIAPLSAADAAILSREPGDHFLHLVRIARAADGAFVERVVSLLDPTRFRVHVVSGDLK</sequence>
<evidence type="ECO:0000313" key="5">
    <source>
        <dbReference type="EMBL" id="QPZ38331.1"/>
    </source>
</evidence>
<dbReference type="SUPFAM" id="SSF64288">
    <property type="entry name" value="Chorismate lyase-like"/>
    <property type="match status" value="1"/>
</dbReference>
<feature type="domain" description="HTH gntR-type" evidence="4">
    <location>
        <begin position="8"/>
        <end position="76"/>
    </location>
</feature>
<evidence type="ECO:0000256" key="1">
    <source>
        <dbReference type="ARBA" id="ARBA00023015"/>
    </source>
</evidence>
<dbReference type="RefSeq" id="WP_166986790.1">
    <property type="nucleotide sequence ID" value="NZ_CP061169.1"/>
</dbReference>
<proteinExistence type="predicted"/>
<dbReference type="PANTHER" id="PTHR44846">
    <property type="entry name" value="MANNOSYL-D-GLYCERATE TRANSPORT/METABOLISM SYSTEM REPRESSOR MNGR-RELATED"/>
    <property type="match status" value="1"/>
</dbReference>
<dbReference type="InterPro" id="IPR000524">
    <property type="entry name" value="Tscrpt_reg_HTH_GntR"/>
</dbReference>
<evidence type="ECO:0000259" key="4">
    <source>
        <dbReference type="PROSITE" id="PS50949"/>
    </source>
</evidence>
<dbReference type="InterPro" id="IPR036390">
    <property type="entry name" value="WH_DNA-bd_sf"/>
</dbReference>
<dbReference type="InterPro" id="IPR050679">
    <property type="entry name" value="Bact_HTH_transcr_reg"/>
</dbReference>
<dbReference type="Pfam" id="PF00392">
    <property type="entry name" value="GntR"/>
    <property type="match status" value="1"/>
</dbReference>
<dbReference type="Gene3D" id="1.10.10.10">
    <property type="entry name" value="Winged helix-like DNA-binding domain superfamily/Winged helix DNA-binding domain"/>
    <property type="match status" value="1"/>
</dbReference>
<evidence type="ECO:0000256" key="2">
    <source>
        <dbReference type="ARBA" id="ARBA00023125"/>
    </source>
</evidence>
<dbReference type="PROSITE" id="PS50949">
    <property type="entry name" value="HTH_GNTR"/>
    <property type="match status" value="1"/>
</dbReference>
<dbReference type="InterPro" id="IPR036388">
    <property type="entry name" value="WH-like_DNA-bd_sf"/>
</dbReference>
<dbReference type="PANTHER" id="PTHR44846:SF17">
    <property type="entry name" value="GNTR-FAMILY TRANSCRIPTIONAL REGULATOR"/>
    <property type="match status" value="1"/>
</dbReference>
<dbReference type="Proteomes" id="UP000662814">
    <property type="component" value="Chromosome"/>
</dbReference>
<dbReference type="SMART" id="SM00866">
    <property type="entry name" value="UTRA"/>
    <property type="match status" value="1"/>
</dbReference>
<reference evidence="5 6" key="1">
    <citation type="submission" date="2020-12" db="EMBL/GenBank/DDBJ databases">
        <title>Microbacterium sp. HY060.</title>
        <authorList>
            <person name="Zhou J."/>
        </authorList>
    </citation>
    <scope>NUCLEOTIDE SEQUENCE [LARGE SCALE GENOMIC DNA]</scope>
    <source>
        <strain evidence="5 6">HY60</strain>
    </source>
</reference>
<dbReference type="InterPro" id="IPR011663">
    <property type="entry name" value="UTRA"/>
</dbReference>
<dbReference type="CDD" id="cd07377">
    <property type="entry name" value="WHTH_GntR"/>
    <property type="match status" value="1"/>
</dbReference>
<keyword evidence="2" id="KW-0238">DNA-binding</keyword>
<dbReference type="Gene3D" id="3.40.1410.10">
    <property type="entry name" value="Chorismate lyase-like"/>
    <property type="match status" value="1"/>
</dbReference>
<organism evidence="5 6">
    <name type="scientific">Paramicrobacterium chengjingii</name>
    <dbReference type="NCBI Taxonomy" id="2769067"/>
    <lineage>
        <taxon>Bacteria</taxon>
        <taxon>Bacillati</taxon>
        <taxon>Actinomycetota</taxon>
        <taxon>Actinomycetes</taxon>
        <taxon>Micrococcales</taxon>
        <taxon>Microbacteriaceae</taxon>
        <taxon>Paramicrobacterium</taxon>
    </lineage>
</organism>
<protein>
    <submittedName>
        <fullName evidence="5">GntR family transcriptional regulator</fullName>
    </submittedName>
</protein>
<keyword evidence="1" id="KW-0805">Transcription regulation</keyword>
<dbReference type="EMBL" id="CP061169">
    <property type="protein sequence ID" value="QPZ38331.1"/>
    <property type="molecule type" value="Genomic_DNA"/>
</dbReference>
<dbReference type="Pfam" id="PF07702">
    <property type="entry name" value="UTRA"/>
    <property type="match status" value="1"/>
</dbReference>
<keyword evidence="6" id="KW-1185">Reference proteome</keyword>
<keyword evidence="3" id="KW-0804">Transcription</keyword>
<dbReference type="SMART" id="SM00345">
    <property type="entry name" value="HTH_GNTR"/>
    <property type="match status" value="1"/>
</dbReference>
<dbReference type="InterPro" id="IPR028978">
    <property type="entry name" value="Chorismate_lyase_/UTRA_dom_sf"/>
</dbReference>
<evidence type="ECO:0000256" key="3">
    <source>
        <dbReference type="ARBA" id="ARBA00023163"/>
    </source>
</evidence>